<keyword evidence="9 10" id="KW-0807">Transducer</keyword>
<keyword evidence="5 10" id="KW-0297">G-protein coupled receptor</keyword>
<sequence length="319" mass="36612">MFFEGYWFHTNLTSMLFYVVISLCTIFGNVLVCTAFIKDPYRQLRTLQNYYIVSLGISDLLMGIAAETVLIGTYWNDSEPVFLAHYLFAIISGVSSLLNMAALSIHRYFCVKRPLNFQEVMSRRRILVSIAIIWTYAAHFSVLPLLGWVNSYFQIYLYGLGCFLPSVVVFLAYGGIFKSIRAHTQTLKQGPSIGNAALKNAVAREKSTTKTMLIVLVVFFSFWFPFLLVDSIMVQCTKCRTFAFHVTRDVTLTLTYFSSCVNPLLYAWRVTQFRRAFARLLRLHKIMLRRSNMVYPIALATFGSKTEADRDRSFYTNAL</sequence>
<organism evidence="13 14">
    <name type="scientific">Pocillopora meandrina</name>
    <dbReference type="NCBI Taxonomy" id="46732"/>
    <lineage>
        <taxon>Eukaryota</taxon>
        <taxon>Metazoa</taxon>
        <taxon>Cnidaria</taxon>
        <taxon>Anthozoa</taxon>
        <taxon>Hexacorallia</taxon>
        <taxon>Scleractinia</taxon>
        <taxon>Astrocoeniina</taxon>
        <taxon>Pocilloporidae</taxon>
        <taxon>Pocillopora</taxon>
    </lineage>
</organism>
<evidence type="ECO:0000256" key="4">
    <source>
        <dbReference type="ARBA" id="ARBA00022989"/>
    </source>
</evidence>
<dbReference type="GO" id="GO:0005886">
    <property type="term" value="C:plasma membrane"/>
    <property type="evidence" value="ECO:0007669"/>
    <property type="project" value="UniProtKB-SubCell"/>
</dbReference>
<evidence type="ECO:0000313" key="13">
    <source>
        <dbReference type="EMBL" id="CAH3110054.1"/>
    </source>
</evidence>
<evidence type="ECO:0000256" key="1">
    <source>
        <dbReference type="ARBA" id="ARBA00004651"/>
    </source>
</evidence>
<comment type="similarity">
    <text evidence="10">Belongs to the G-protein coupled receptor 1 family.</text>
</comment>
<dbReference type="CDD" id="cd00637">
    <property type="entry name" value="7tm_classA_rhodopsin-like"/>
    <property type="match status" value="1"/>
</dbReference>
<dbReference type="GO" id="GO:0004930">
    <property type="term" value="F:G protein-coupled receptor activity"/>
    <property type="evidence" value="ECO:0007669"/>
    <property type="project" value="UniProtKB-KW"/>
</dbReference>
<evidence type="ECO:0000313" key="14">
    <source>
        <dbReference type="Proteomes" id="UP001159428"/>
    </source>
</evidence>
<dbReference type="AlphaFoldDB" id="A0AAU9WCR0"/>
<keyword evidence="7 10" id="KW-0675">Receptor</keyword>
<dbReference type="InterPro" id="IPR017452">
    <property type="entry name" value="GPCR_Rhodpsn_7TM"/>
</dbReference>
<evidence type="ECO:0000256" key="6">
    <source>
        <dbReference type="ARBA" id="ARBA00023136"/>
    </source>
</evidence>
<evidence type="ECO:0000256" key="10">
    <source>
        <dbReference type="RuleBase" id="RU000688"/>
    </source>
</evidence>
<gene>
    <name evidence="13" type="ORF">PMEA_00004176</name>
</gene>
<dbReference type="PANTHER" id="PTHR24246">
    <property type="entry name" value="OLFACTORY RECEPTOR AND ADENOSINE RECEPTOR"/>
    <property type="match status" value="1"/>
</dbReference>
<proteinExistence type="inferred from homology"/>
<evidence type="ECO:0000256" key="7">
    <source>
        <dbReference type="ARBA" id="ARBA00023170"/>
    </source>
</evidence>
<dbReference type="SUPFAM" id="SSF81321">
    <property type="entry name" value="Family A G protein-coupled receptor-like"/>
    <property type="match status" value="1"/>
</dbReference>
<feature type="transmembrane region" description="Helical" evidence="11">
    <location>
        <begin position="49"/>
        <end position="71"/>
    </location>
</feature>
<accession>A0AAU9WCR0</accession>
<evidence type="ECO:0000256" key="9">
    <source>
        <dbReference type="ARBA" id="ARBA00023224"/>
    </source>
</evidence>
<dbReference type="InterPro" id="IPR000276">
    <property type="entry name" value="GPCR_Rhodpsn"/>
</dbReference>
<evidence type="ECO:0000259" key="12">
    <source>
        <dbReference type="PROSITE" id="PS50262"/>
    </source>
</evidence>
<comment type="subcellular location">
    <subcellularLocation>
        <location evidence="1">Cell membrane</location>
        <topology evidence="1">Multi-pass membrane protein</topology>
    </subcellularLocation>
</comment>
<dbReference type="EMBL" id="CALNXJ010000012">
    <property type="protein sequence ID" value="CAH3110054.1"/>
    <property type="molecule type" value="Genomic_DNA"/>
</dbReference>
<name>A0AAU9WCR0_9CNID</name>
<feature type="transmembrane region" description="Helical" evidence="11">
    <location>
        <begin position="126"/>
        <end position="149"/>
    </location>
</feature>
<reference evidence="13 14" key="1">
    <citation type="submission" date="2022-05" db="EMBL/GenBank/DDBJ databases">
        <authorList>
            <consortium name="Genoscope - CEA"/>
            <person name="William W."/>
        </authorList>
    </citation>
    <scope>NUCLEOTIDE SEQUENCE [LARGE SCALE GENOMIC DNA]</scope>
</reference>
<comment type="caution">
    <text evidence="13">The sequence shown here is derived from an EMBL/GenBank/DDBJ whole genome shotgun (WGS) entry which is preliminary data.</text>
</comment>
<keyword evidence="14" id="KW-1185">Reference proteome</keyword>
<feature type="transmembrane region" description="Helical" evidence="11">
    <location>
        <begin position="83"/>
        <end position="105"/>
    </location>
</feature>
<evidence type="ECO:0000256" key="5">
    <source>
        <dbReference type="ARBA" id="ARBA00023040"/>
    </source>
</evidence>
<dbReference type="Gene3D" id="1.20.1070.10">
    <property type="entry name" value="Rhodopsin 7-helix transmembrane proteins"/>
    <property type="match status" value="1"/>
</dbReference>
<keyword evidence="2" id="KW-1003">Cell membrane</keyword>
<keyword evidence="4 11" id="KW-1133">Transmembrane helix</keyword>
<keyword evidence="3 10" id="KW-0812">Transmembrane</keyword>
<keyword evidence="8" id="KW-0325">Glycoprotein</keyword>
<dbReference type="PROSITE" id="PS50262">
    <property type="entry name" value="G_PROTEIN_RECEP_F1_2"/>
    <property type="match status" value="1"/>
</dbReference>
<evidence type="ECO:0000256" key="11">
    <source>
        <dbReference type="SAM" id="Phobius"/>
    </source>
</evidence>
<feature type="transmembrane region" description="Helical" evidence="11">
    <location>
        <begin position="155"/>
        <end position="176"/>
    </location>
</feature>
<dbReference type="PANTHER" id="PTHR24246:SF27">
    <property type="entry name" value="ADENOSINE RECEPTOR, ISOFORM A"/>
    <property type="match status" value="1"/>
</dbReference>
<feature type="transmembrane region" description="Helical" evidence="11">
    <location>
        <begin position="15"/>
        <end position="37"/>
    </location>
</feature>
<dbReference type="PROSITE" id="PS00237">
    <property type="entry name" value="G_PROTEIN_RECEP_F1_1"/>
    <property type="match status" value="1"/>
</dbReference>
<evidence type="ECO:0000256" key="2">
    <source>
        <dbReference type="ARBA" id="ARBA00022475"/>
    </source>
</evidence>
<feature type="domain" description="G-protein coupled receptors family 1 profile" evidence="12">
    <location>
        <begin position="28"/>
        <end position="266"/>
    </location>
</feature>
<dbReference type="Proteomes" id="UP001159428">
    <property type="component" value="Unassembled WGS sequence"/>
</dbReference>
<evidence type="ECO:0000256" key="3">
    <source>
        <dbReference type="ARBA" id="ARBA00022692"/>
    </source>
</evidence>
<dbReference type="PRINTS" id="PR00237">
    <property type="entry name" value="GPCRRHODOPSN"/>
</dbReference>
<feature type="transmembrane region" description="Helical" evidence="11">
    <location>
        <begin position="213"/>
        <end position="234"/>
    </location>
</feature>
<keyword evidence="6 11" id="KW-0472">Membrane</keyword>
<evidence type="ECO:0000256" key="8">
    <source>
        <dbReference type="ARBA" id="ARBA00023180"/>
    </source>
</evidence>
<dbReference type="SMART" id="SM01381">
    <property type="entry name" value="7TM_GPCR_Srsx"/>
    <property type="match status" value="1"/>
</dbReference>
<dbReference type="Pfam" id="PF00001">
    <property type="entry name" value="7tm_1"/>
    <property type="match status" value="2"/>
</dbReference>
<protein>
    <recommendedName>
        <fullName evidence="12">G-protein coupled receptors family 1 profile domain-containing protein</fullName>
    </recommendedName>
</protein>